<sequence>MRKCILLFFLLLFKVIAFAQSIWPAEASEICPHQDFSNATQSDARTVRFDINFGNLLPAIFILQKMEAQLQKDARLSGTLYQKVSLLKKRHFTLRLKIRQPALLNLR</sequence>
<proteinExistence type="predicted"/>
<evidence type="ECO:0000313" key="3">
    <source>
        <dbReference type="Proteomes" id="UP000192276"/>
    </source>
</evidence>
<name>A0A1V9G845_9BACT</name>
<protein>
    <submittedName>
        <fullName evidence="2">Uncharacterized protein</fullName>
    </submittedName>
</protein>
<keyword evidence="1" id="KW-0732">Signal</keyword>
<keyword evidence="3" id="KW-1185">Reference proteome</keyword>
<accession>A0A1V9G845</accession>
<feature type="signal peptide" evidence="1">
    <location>
        <begin position="1"/>
        <end position="19"/>
    </location>
</feature>
<dbReference type="RefSeq" id="WP_081162401.1">
    <property type="nucleotide sequence ID" value="NZ_LWBP01000045.1"/>
</dbReference>
<organism evidence="2 3">
    <name type="scientific">Niastella populi</name>
    <dbReference type="NCBI Taxonomy" id="550983"/>
    <lineage>
        <taxon>Bacteria</taxon>
        <taxon>Pseudomonadati</taxon>
        <taxon>Bacteroidota</taxon>
        <taxon>Chitinophagia</taxon>
        <taxon>Chitinophagales</taxon>
        <taxon>Chitinophagaceae</taxon>
        <taxon>Niastella</taxon>
    </lineage>
</organism>
<dbReference type="AlphaFoldDB" id="A0A1V9G845"/>
<dbReference type="EMBL" id="LWBP01000045">
    <property type="protein sequence ID" value="OQP66747.1"/>
    <property type="molecule type" value="Genomic_DNA"/>
</dbReference>
<dbReference type="Proteomes" id="UP000192276">
    <property type="component" value="Unassembled WGS sequence"/>
</dbReference>
<reference evidence="3" key="1">
    <citation type="submission" date="2016-04" db="EMBL/GenBank/DDBJ databases">
        <authorList>
            <person name="Chen L."/>
            <person name="Zhuang W."/>
            <person name="Wang G."/>
        </authorList>
    </citation>
    <scope>NUCLEOTIDE SEQUENCE [LARGE SCALE GENOMIC DNA]</scope>
    <source>
        <strain evidence="3">208</strain>
    </source>
</reference>
<evidence type="ECO:0000256" key="1">
    <source>
        <dbReference type="SAM" id="SignalP"/>
    </source>
</evidence>
<feature type="chain" id="PRO_5010706925" evidence="1">
    <location>
        <begin position="20"/>
        <end position="107"/>
    </location>
</feature>
<evidence type="ECO:0000313" key="2">
    <source>
        <dbReference type="EMBL" id="OQP66747.1"/>
    </source>
</evidence>
<comment type="caution">
    <text evidence="2">The sequence shown here is derived from an EMBL/GenBank/DDBJ whole genome shotgun (WGS) entry which is preliminary data.</text>
</comment>
<gene>
    <name evidence="2" type="ORF">A4R26_13330</name>
</gene>